<dbReference type="Proteomes" id="UP000033901">
    <property type="component" value="Unassembled WGS sequence"/>
</dbReference>
<dbReference type="PANTHER" id="PTHR48090:SF7">
    <property type="entry name" value="RFBJ PROTEIN"/>
    <property type="match status" value="1"/>
</dbReference>
<feature type="domain" description="NAD-dependent epimerase/dehydratase" evidence="2">
    <location>
        <begin position="8"/>
        <end position="279"/>
    </location>
</feature>
<feature type="domain" description="Methyltransferase type 11" evidence="3">
    <location>
        <begin position="394"/>
        <end position="480"/>
    </location>
</feature>
<dbReference type="Gene3D" id="3.40.50.150">
    <property type="entry name" value="Vaccinia Virus protein VP39"/>
    <property type="match status" value="1"/>
</dbReference>
<dbReference type="SUPFAM" id="SSF51735">
    <property type="entry name" value="NAD(P)-binding Rossmann-fold domains"/>
    <property type="match status" value="1"/>
</dbReference>
<dbReference type="GO" id="GO:0008757">
    <property type="term" value="F:S-adenosylmethionine-dependent methyltransferase activity"/>
    <property type="evidence" value="ECO:0007669"/>
    <property type="project" value="InterPro"/>
</dbReference>
<dbReference type="InterPro" id="IPR036291">
    <property type="entry name" value="NAD(P)-bd_dom_sf"/>
</dbReference>
<dbReference type="SUPFAM" id="SSF53448">
    <property type="entry name" value="Nucleotide-diphospho-sugar transferases"/>
    <property type="match status" value="1"/>
</dbReference>
<gene>
    <name evidence="4" type="ORF">UW61_C0003G0006</name>
</gene>
<dbReference type="InterPro" id="IPR001509">
    <property type="entry name" value="Epimerase_deHydtase"/>
</dbReference>
<dbReference type="InterPro" id="IPR013216">
    <property type="entry name" value="Methyltransf_11"/>
</dbReference>
<comment type="caution">
    <text evidence="4">The sequence shown here is derived from an EMBL/GenBank/DDBJ whole genome shotgun (WGS) entry which is preliminary data.</text>
</comment>
<dbReference type="InterPro" id="IPR050256">
    <property type="entry name" value="Glycosyltransferase_2"/>
</dbReference>
<dbReference type="InterPro" id="IPR029044">
    <property type="entry name" value="Nucleotide-diphossugar_trans"/>
</dbReference>
<dbReference type="Pfam" id="PF01370">
    <property type="entry name" value="Epimerase"/>
    <property type="match status" value="1"/>
</dbReference>
<accession>A0A0G1LGE6</accession>
<protein>
    <submittedName>
        <fullName evidence="4">CDP-tyvelose epimerase</fullName>
    </submittedName>
</protein>
<evidence type="ECO:0000259" key="3">
    <source>
        <dbReference type="Pfam" id="PF08241"/>
    </source>
</evidence>
<dbReference type="CDD" id="cd05258">
    <property type="entry name" value="CDP_TE_SDR_e"/>
    <property type="match status" value="1"/>
</dbReference>
<evidence type="ECO:0000259" key="1">
    <source>
        <dbReference type="Pfam" id="PF00535"/>
    </source>
</evidence>
<dbReference type="SUPFAM" id="SSF53335">
    <property type="entry name" value="S-adenosyl-L-methionine-dependent methyltransferases"/>
    <property type="match status" value="1"/>
</dbReference>
<dbReference type="AlphaFoldDB" id="A0A0G1LGE6"/>
<evidence type="ECO:0000313" key="5">
    <source>
        <dbReference type="Proteomes" id="UP000033901"/>
    </source>
</evidence>
<dbReference type="PATRIC" id="fig|1618413.3.peg.36"/>
<dbReference type="InterPro" id="IPR029063">
    <property type="entry name" value="SAM-dependent_MTases_sf"/>
</dbReference>
<dbReference type="InterPro" id="IPR001173">
    <property type="entry name" value="Glyco_trans_2-like"/>
</dbReference>
<organism evidence="4 5">
    <name type="scientific">Candidatus Curtissbacteria bacterium GW2011_GWC1_44_33</name>
    <dbReference type="NCBI Taxonomy" id="1618413"/>
    <lineage>
        <taxon>Bacteria</taxon>
        <taxon>Candidatus Curtissiibacteriota</taxon>
    </lineage>
</organism>
<dbReference type="Pfam" id="PF08241">
    <property type="entry name" value="Methyltransf_11"/>
    <property type="match status" value="1"/>
</dbReference>
<dbReference type="Gene3D" id="3.40.50.720">
    <property type="entry name" value="NAD(P)-binding Rossmann-like Domain"/>
    <property type="match status" value="1"/>
</dbReference>
<dbReference type="PANTHER" id="PTHR48090">
    <property type="entry name" value="UNDECAPRENYL-PHOSPHATE 4-DEOXY-4-FORMAMIDO-L-ARABINOSE TRANSFERASE-RELATED"/>
    <property type="match status" value="1"/>
</dbReference>
<name>A0A0G1LGE6_9BACT</name>
<dbReference type="CDD" id="cd04179">
    <property type="entry name" value="DPM_DPG-synthase_like"/>
    <property type="match status" value="1"/>
</dbReference>
<evidence type="ECO:0000313" key="4">
    <source>
        <dbReference type="EMBL" id="KKT67797.1"/>
    </source>
</evidence>
<proteinExistence type="predicted"/>
<evidence type="ECO:0000259" key="2">
    <source>
        <dbReference type="Pfam" id="PF01370"/>
    </source>
</evidence>
<dbReference type="Pfam" id="PF00535">
    <property type="entry name" value="Glycos_transf_2"/>
    <property type="match status" value="1"/>
</dbReference>
<dbReference type="Gene3D" id="3.90.550.10">
    <property type="entry name" value="Spore Coat Polysaccharide Biosynthesis Protein SpsA, Chain A"/>
    <property type="match status" value="1"/>
</dbReference>
<sequence>MAKYKKYVLVTGSGGLIGSESVHFFCEKGFYVVGIDNNMREYYFGNEGSTKGSVKQLVNTYKNYKHFNYDIRDLDKIEEVFKNYKFDLIIHTAAQPSHDWAAKEPHTDFDVNAKGTLILLESLRKFAPEAIFIFTSTNKVYGDLPNELPLVEQKTRYEIERSHPFYNGIDETMSIDRSTHSLFGVSKAAADLLVQEYGRYFNLMTGVFRGGCLTGSGHAGTQQHGFLSYLVKSILTGKKYTIFGYKGKQVRDNIHSYDLINAFHHFYQNPRQGEVYNMGGGRFANASILEAIEKIEDLSGKKAMIEYSDQNRKGDHIWYISSVEKFKSHYPTWKYEYDIDATIEDIVKNSAFSKDIFSFRITKTLDYWKERNWYFHNSLKNIFKSFVPEGTRVLQVGYGLGDILAGLFPESGVSVDTDKNILHSASRRYPHFTFLNMKPEDIKLKEKFDYVIFPNSVDHFYDIQTVLEKVKKVISNSSEIIITSLNPKWEITLSILERLNLKRAEPPKNWLRMPDLKNIVELSSYKIINSGYKIILPVHIPIVSSLINRIFEKTKFLSSFCLEQYIVAKKSQVEKTKKLSASVIIPCYNEEENIKTCVERVPKLGTATEIVVVDDGSKDKTATIVKLLQKKHKNLKLVSYKPNRGKGYAIKKGFEAATKDVAMILDADMAAPPEELERFYDVLAKKGEVLVNGTRLIYPMEDQAMRSLNLFGNLVFSWIFTWLLGTRITDTLCGTKALFKKDLKKIKLTGKSWGDFDLLFGAGENKIKIMEMPVHYQKRVAGKSKMKAFQHGLTLAKMCVVGWWRLKFLPLIH</sequence>
<feature type="domain" description="Glycosyltransferase 2-like" evidence="1">
    <location>
        <begin position="582"/>
        <end position="742"/>
    </location>
</feature>
<dbReference type="EMBL" id="LCIZ01000003">
    <property type="protein sequence ID" value="KKT67797.1"/>
    <property type="molecule type" value="Genomic_DNA"/>
</dbReference>
<reference evidence="4 5" key="1">
    <citation type="journal article" date="2015" name="Nature">
        <title>rRNA introns, odd ribosomes, and small enigmatic genomes across a large radiation of phyla.</title>
        <authorList>
            <person name="Brown C.T."/>
            <person name="Hug L.A."/>
            <person name="Thomas B.C."/>
            <person name="Sharon I."/>
            <person name="Castelle C.J."/>
            <person name="Singh A."/>
            <person name="Wilkins M.J."/>
            <person name="Williams K.H."/>
            <person name="Banfield J.F."/>
        </authorList>
    </citation>
    <scope>NUCLEOTIDE SEQUENCE [LARGE SCALE GENOMIC DNA]</scope>
</reference>